<comment type="subcellular location">
    <subcellularLocation>
        <location evidence="1">Membrane</location>
        <topology evidence="1">Multi-pass membrane protein</topology>
    </subcellularLocation>
</comment>
<feature type="transmembrane region" description="Helical" evidence="6">
    <location>
        <begin position="278"/>
        <end position="298"/>
    </location>
</feature>
<keyword evidence="4 6" id="KW-1133">Transmembrane helix</keyword>
<dbReference type="InterPro" id="IPR050360">
    <property type="entry name" value="MFS_Sugar_Transporters"/>
</dbReference>
<dbReference type="SUPFAM" id="SSF103473">
    <property type="entry name" value="MFS general substrate transporter"/>
    <property type="match status" value="1"/>
</dbReference>
<gene>
    <name evidence="8" type="ORF">FAD_1407</name>
</gene>
<evidence type="ECO:0000256" key="2">
    <source>
        <dbReference type="ARBA" id="ARBA00010992"/>
    </source>
</evidence>
<dbReference type="InterPro" id="IPR020846">
    <property type="entry name" value="MFS_dom"/>
</dbReference>
<feature type="transmembrane region" description="Helical" evidence="6">
    <location>
        <begin position="373"/>
        <end position="393"/>
    </location>
</feature>
<dbReference type="InterPro" id="IPR005829">
    <property type="entry name" value="Sugar_transporter_CS"/>
</dbReference>
<dbReference type="Proteomes" id="UP000192050">
    <property type="component" value="Chromosome"/>
</dbReference>
<feature type="transmembrane region" description="Helical" evidence="6">
    <location>
        <begin position="96"/>
        <end position="115"/>
    </location>
</feature>
<evidence type="ECO:0000313" key="9">
    <source>
        <dbReference type="Proteomes" id="UP000192050"/>
    </source>
</evidence>
<dbReference type="PROSITE" id="PS50850">
    <property type="entry name" value="MFS"/>
    <property type="match status" value="1"/>
</dbReference>
<proteinExistence type="inferred from homology"/>
<dbReference type="PROSITE" id="PS00217">
    <property type="entry name" value="SUGAR_TRANSPORT_2"/>
    <property type="match status" value="1"/>
</dbReference>
<dbReference type="InterPro" id="IPR036259">
    <property type="entry name" value="MFS_trans_sf"/>
</dbReference>
<evidence type="ECO:0000256" key="4">
    <source>
        <dbReference type="ARBA" id="ARBA00022989"/>
    </source>
</evidence>
<accession>A0A1V0N596</accession>
<feature type="transmembrane region" description="Helical" evidence="6">
    <location>
        <begin position="121"/>
        <end position="143"/>
    </location>
</feature>
<comment type="similarity">
    <text evidence="2">Belongs to the major facilitator superfamily. Sugar transporter (TC 2.A.1.1) family.</text>
</comment>
<dbReference type="InterPro" id="IPR011701">
    <property type="entry name" value="MFS"/>
</dbReference>
<keyword evidence="3 6" id="KW-0812">Transmembrane</keyword>
<keyword evidence="5 6" id="KW-0472">Membrane</keyword>
<feature type="transmembrane region" description="Helical" evidence="6">
    <location>
        <begin position="185"/>
        <end position="205"/>
    </location>
</feature>
<evidence type="ECO:0000256" key="6">
    <source>
        <dbReference type="SAM" id="Phobius"/>
    </source>
</evidence>
<feature type="transmembrane region" description="Helical" evidence="6">
    <location>
        <begin position="241"/>
        <end position="266"/>
    </location>
</feature>
<dbReference type="PANTHER" id="PTHR48022">
    <property type="entry name" value="PLASTIDIC GLUCOSE TRANSPORTER 4"/>
    <property type="match status" value="1"/>
</dbReference>
<keyword evidence="9" id="KW-1185">Reference proteome</keyword>
<evidence type="ECO:0000259" key="7">
    <source>
        <dbReference type="PROSITE" id="PS50850"/>
    </source>
</evidence>
<evidence type="ECO:0000256" key="1">
    <source>
        <dbReference type="ARBA" id="ARBA00004141"/>
    </source>
</evidence>
<dbReference type="Pfam" id="PF07690">
    <property type="entry name" value="MFS_1"/>
    <property type="match status" value="1"/>
</dbReference>
<dbReference type="Gene3D" id="1.20.1250.20">
    <property type="entry name" value="MFS general substrate transporter like domains"/>
    <property type="match status" value="2"/>
</dbReference>
<reference evidence="8 9" key="1">
    <citation type="submission" date="2011-10" db="EMBL/GenBank/DDBJ databases">
        <title>Metabolic and evolutionary patterns in the extreme acidophile Ferroplasma acidiphilum.</title>
        <authorList>
            <person name="Golyshina O.V."/>
            <person name="Kozyavkin S.A."/>
            <person name="Tatusov R.L."/>
            <person name="Slesarev A.I."/>
            <person name="Golyshin P.N."/>
        </authorList>
    </citation>
    <scope>NUCLEOTIDE SEQUENCE [LARGE SCALE GENOMIC DNA]</scope>
    <source>
        <strain evidence="9">Y</strain>
    </source>
</reference>
<feature type="transmembrane region" description="Helical" evidence="6">
    <location>
        <begin position="61"/>
        <end position="84"/>
    </location>
</feature>
<feature type="transmembrane region" description="Helical" evidence="6">
    <location>
        <begin position="400"/>
        <end position="421"/>
    </location>
</feature>
<dbReference type="GO" id="GO:0016020">
    <property type="term" value="C:membrane"/>
    <property type="evidence" value="ECO:0007669"/>
    <property type="project" value="UniProtKB-SubCell"/>
</dbReference>
<feature type="domain" description="Major facilitator superfamily (MFS) profile" evidence="7">
    <location>
        <begin position="30"/>
        <end position="421"/>
    </location>
</feature>
<feature type="transmembrane region" description="Helical" evidence="6">
    <location>
        <begin position="155"/>
        <end position="179"/>
    </location>
</feature>
<dbReference type="STRING" id="74969.FAD_1407"/>
<dbReference type="AlphaFoldDB" id="A0A1V0N596"/>
<evidence type="ECO:0000313" key="8">
    <source>
        <dbReference type="EMBL" id="ARD85266.1"/>
    </source>
</evidence>
<feature type="transmembrane region" description="Helical" evidence="6">
    <location>
        <begin position="310"/>
        <end position="333"/>
    </location>
</feature>
<dbReference type="GO" id="GO:0005351">
    <property type="term" value="F:carbohydrate:proton symporter activity"/>
    <property type="evidence" value="ECO:0007669"/>
    <property type="project" value="TreeGrafter"/>
</dbReference>
<sequence>MHKMHLCTFSFNIIDLAFMETEYPQGNSGISKIMLTSLFIDEWNIFSIPMISIFVEHSLRFGTTMLGLVTGATIGGASIGSVLGGYMVDRFGRRKLFFFNLILFLISAILSALSINLTMLVIFRFLAGIPAGADIANVYSYIMETEKPGHREVTGAYNTLMASVAILGLNGSVVILLISGLKATAIWKIAILIQIIPVLFLLLSYKRIPESDIWKASNKEATYIDFFRKLRHNRVQWRTSMYSWCCGIASGIEVGTFAFFIPYIILKFGISGAINDRFIIIGIYSIGIPAGYLGPKILPKIGLRKLSYSGFALSFAGLVISGLALLFNIYIVLPVSMMIFVWGNHWNNEPITTSQALVADSDMRGKAVGISNFIYQLPSFLSISIFPIMFSAIGMGYSTLVVAIASFSGIVITLFVFREIFGYRNDATYDSECVQS</sequence>
<dbReference type="EMBL" id="CP015363">
    <property type="protein sequence ID" value="ARD85266.1"/>
    <property type="molecule type" value="Genomic_DNA"/>
</dbReference>
<protein>
    <submittedName>
        <fullName evidence="8">Major facilitator superfamily permease</fullName>
    </submittedName>
</protein>
<dbReference type="KEGG" id="fai:FAD_1407"/>
<organism evidence="8 9">
    <name type="scientific">Ferroplasma acidiphilum</name>
    <dbReference type="NCBI Taxonomy" id="74969"/>
    <lineage>
        <taxon>Archaea</taxon>
        <taxon>Methanobacteriati</taxon>
        <taxon>Thermoplasmatota</taxon>
        <taxon>Thermoplasmata</taxon>
        <taxon>Thermoplasmatales</taxon>
        <taxon>Ferroplasmaceae</taxon>
        <taxon>Ferroplasma</taxon>
    </lineage>
</organism>
<evidence type="ECO:0000256" key="5">
    <source>
        <dbReference type="ARBA" id="ARBA00023136"/>
    </source>
</evidence>
<evidence type="ECO:0000256" key="3">
    <source>
        <dbReference type="ARBA" id="ARBA00022692"/>
    </source>
</evidence>
<name>A0A1V0N596_9ARCH</name>
<dbReference type="PANTHER" id="PTHR48022:SF2">
    <property type="entry name" value="PLASTIDIC GLUCOSE TRANSPORTER 4"/>
    <property type="match status" value="1"/>
</dbReference>